<evidence type="ECO:0000313" key="3">
    <source>
        <dbReference type="Proteomes" id="UP000286931"/>
    </source>
</evidence>
<gene>
    <name evidence="2" type="ORF">EHYA_03228</name>
</gene>
<dbReference type="AlphaFoldDB" id="A0A401YLR8"/>
<organism evidence="2 3">
    <name type="scientific">Embleya hyalina</name>
    <dbReference type="NCBI Taxonomy" id="516124"/>
    <lineage>
        <taxon>Bacteria</taxon>
        <taxon>Bacillati</taxon>
        <taxon>Actinomycetota</taxon>
        <taxon>Actinomycetes</taxon>
        <taxon>Kitasatosporales</taxon>
        <taxon>Streptomycetaceae</taxon>
        <taxon>Embleya</taxon>
    </lineage>
</organism>
<dbReference type="RefSeq" id="WP_160161422.1">
    <property type="nucleotide sequence ID" value="NZ_BIFH01000018.1"/>
</dbReference>
<evidence type="ECO:0000256" key="1">
    <source>
        <dbReference type="SAM" id="MobiDB-lite"/>
    </source>
</evidence>
<reference evidence="2 3" key="1">
    <citation type="submission" date="2018-12" db="EMBL/GenBank/DDBJ databases">
        <title>Draft genome sequence of Embleya hyalina NBRC 13850T.</title>
        <authorList>
            <person name="Komaki H."/>
            <person name="Hosoyama A."/>
            <person name="Kimura A."/>
            <person name="Ichikawa N."/>
            <person name="Tamura T."/>
        </authorList>
    </citation>
    <scope>NUCLEOTIDE SEQUENCE [LARGE SCALE GENOMIC DNA]</scope>
    <source>
        <strain evidence="2 3">NBRC 13850</strain>
    </source>
</reference>
<dbReference type="OrthoDB" id="329481at2"/>
<accession>A0A401YLR8</accession>
<comment type="caution">
    <text evidence="2">The sequence shown here is derived from an EMBL/GenBank/DDBJ whole genome shotgun (WGS) entry which is preliminary data.</text>
</comment>
<proteinExistence type="predicted"/>
<keyword evidence="3" id="KW-1185">Reference proteome</keyword>
<feature type="region of interest" description="Disordered" evidence="1">
    <location>
        <begin position="1"/>
        <end position="30"/>
    </location>
</feature>
<dbReference type="EMBL" id="BIFH01000018">
    <property type="protein sequence ID" value="GCD95554.1"/>
    <property type="molecule type" value="Genomic_DNA"/>
</dbReference>
<protein>
    <submittedName>
        <fullName evidence="2">GntR family transcriptional regulator</fullName>
    </submittedName>
</protein>
<evidence type="ECO:0000313" key="2">
    <source>
        <dbReference type="EMBL" id="GCD95554.1"/>
    </source>
</evidence>
<dbReference type="Proteomes" id="UP000286931">
    <property type="component" value="Unassembled WGS sequence"/>
</dbReference>
<sequence>MRSVPGSGTLVNERPGGRRGRPAAEEPADTVPALDRPIAVAIDIADREGRTALTMRRLAGELGVGAMSLWSCAPACSGGPTGGTRG</sequence>
<name>A0A401YLR8_9ACTN</name>
<dbReference type="Gene3D" id="1.10.10.60">
    <property type="entry name" value="Homeodomain-like"/>
    <property type="match status" value="1"/>
</dbReference>